<name>A0A392SD85_9FABA</name>
<protein>
    <submittedName>
        <fullName evidence="1">Replication protein A1-like protein</fullName>
    </submittedName>
</protein>
<accession>A0A392SD85</accession>
<dbReference type="EMBL" id="LXQA010350307">
    <property type="protein sequence ID" value="MCI45910.1"/>
    <property type="molecule type" value="Genomic_DNA"/>
</dbReference>
<dbReference type="InterPro" id="IPR012340">
    <property type="entry name" value="NA-bd_OB-fold"/>
</dbReference>
<organism evidence="1 2">
    <name type="scientific">Trifolium medium</name>
    <dbReference type="NCBI Taxonomy" id="97028"/>
    <lineage>
        <taxon>Eukaryota</taxon>
        <taxon>Viridiplantae</taxon>
        <taxon>Streptophyta</taxon>
        <taxon>Embryophyta</taxon>
        <taxon>Tracheophyta</taxon>
        <taxon>Spermatophyta</taxon>
        <taxon>Magnoliopsida</taxon>
        <taxon>eudicotyledons</taxon>
        <taxon>Gunneridae</taxon>
        <taxon>Pentapetalae</taxon>
        <taxon>rosids</taxon>
        <taxon>fabids</taxon>
        <taxon>Fabales</taxon>
        <taxon>Fabaceae</taxon>
        <taxon>Papilionoideae</taxon>
        <taxon>50 kb inversion clade</taxon>
        <taxon>NPAAA clade</taxon>
        <taxon>Hologalegina</taxon>
        <taxon>IRL clade</taxon>
        <taxon>Trifolieae</taxon>
        <taxon>Trifolium</taxon>
    </lineage>
</organism>
<dbReference type="AlphaFoldDB" id="A0A392SD85"/>
<reference evidence="1 2" key="1">
    <citation type="journal article" date="2018" name="Front. Plant Sci.">
        <title>Red Clover (Trifolium pratense) and Zigzag Clover (T. medium) - A Picture of Genomic Similarities and Differences.</title>
        <authorList>
            <person name="Dluhosova J."/>
            <person name="Istvanek J."/>
            <person name="Nedelnik J."/>
            <person name="Repkova J."/>
        </authorList>
    </citation>
    <scope>NUCLEOTIDE SEQUENCE [LARGE SCALE GENOMIC DNA]</scope>
    <source>
        <strain evidence="2">cv. 10/8</strain>
        <tissue evidence="1">Leaf</tissue>
    </source>
</reference>
<comment type="caution">
    <text evidence="1">The sequence shown here is derived from an EMBL/GenBank/DDBJ whole genome shotgun (WGS) entry which is preliminary data.</text>
</comment>
<dbReference type="Proteomes" id="UP000265520">
    <property type="component" value="Unassembled WGS sequence"/>
</dbReference>
<evidence type="ECO:0000313" key="2">
    <source>
        <dbReference type="Proteomes" id="UP000265520"/>
    </source>
</evidence>
<sequence length="75" mass="8594">MVGVIEVVSHATKPPGEKPPYKCDSGHPTEIEIWKYRLEVDVGYENSKTTFTFWDREVAQLLKKSAADLRDESIR</sequence>
<keyword evidence="2" id="KW-1185">Reference proteome</keyword>
<feature type="non-terminal residue" evidence="1">
    <location>
        <position position="75"/>
    </location>
</feature>
<evidence type="ECO:0000313" key="1">
    <source>
        <dbReference type="EMBL" id="MCI45910.1"/>
    </source>
</evidence>
<dbReference type="Gene3D" id="2.40.50.140">
    <property type="entry name" value="Nucleic acid-binding proteins"/>
    <property type="match status" value="1"/>
</dbReference>
<proteinExistence type="predicted"/>